<comment type="catalytic activity">
    <reaction evidence="1">
        <text>ATP + protein L-histidine = ADP + protein N-phospho-L-histidine.</text>
        <dbReference type="EC" id="2.7.13.3"/>
    </reaction>
</comment>
<dbReference type="InterPro" id="IPR004358">
    <property type="entry name" value="Sig_transdc_His_kin-like_C"/>
</dbReference>
<evidence type="ECO:0000313" key="10">
    <source>
        <dbReference type="EMBL" id="MBO8431472.1"/>
    </source>
</evidence>
<evidence type="ECO:0000256" key="2">
    <source>
        <dbReference type="ARBA" id="ARBA00012438"/>
    </source>
</evidence>
<dbReference type="SMART" id="SM00387">
    <property type="entry name" value="HATPase_c"/>
    <property type="match status" value="1"/>
</dbReference>
<accession>A0A9D9DQI6</accession>
<dbReference type="Pfam" id="PF02518">
    <property type="entry name" value="HATPase_c"/>
    <property type="match status" value="1"/>
</dbReference>
<dbReference type="PANTHER" id="PTHR43065:SF10">
    <property type="entry name" value="PEROXIDE STRESS-ACTIVATED HISTIDINE KINASE MAK3"/>
    <property type="match status" value="1"/>
</dbReference>
<gene>
    <name evidence="10" type="ORF">IAC76_08805</name>
</gene>
<evidence type="ECO:0000256" key="3">
    <source>
        <dbReference type="ARBA" id="ARBA00022553"/>
    </source>
</evidence>
<keyword evidence="5" id="KW-0547">Nucleotide-binding</keyword>
<sequence>MTLNPELLQEQSRCIAHEIRNQVSICDVYCEIIKKHLEKDGIKNESISKAVDCIQKSVKIINNSLIELKSVNNYSPQNCDIDSLLEQSISLSKVYIHDKKIDIIKSVKNNGIINVDENKFLACIINLIKNAIEAIENKGEIIISSEIKDKTAKITISNNGKAISPSEQKTIFNEGFTTKKTGSGLGLYICKNNLNAQGANLELAQSTPKKTEFKITIPVIQTNIE</sequence>
<keyword evidence="7" id="KW-0067">ATP-binding</keyword>
<evidence type="ECO:0000313" key="11">
    <source>
        <dbReference type="Proteomes" id="UP000823632"/>
    </source>
</evidence>
<keyword evidence="4" id="KW-0808">Transferase</keyword>
<dbReference type="InterPro" id="IPR005467">
    <property type="entry name" value="His_kinase_dom"/>
</dbReference>
<proteinExistence type="predicted"/>
<organism evidence="10 11">
    <name type="scientific">Candidatus Scatousia excrementipullorum</name>
    <dbReference type="NCBI Taxonomy" id="2840936"/>
    <lineage>
        <taxon>Bacteria</taxon>
        <taxon>Candidatus Scatousia</taxon>
    </lineage>
</organism>
<dbReference type="PROSITE" id="PS50109">
    <property type="entry name" value="HIS_KIN"/>
    <property type="match status" value="1"/>
</dbReference>
<dbReference type="PANTHER" id="PTHR43065">
    <property type="entry name" value="SENSOR HISTIDINE KINASE"/>
    <property type="match status" value="1"/>
</dbReference>
<feature type="domain" description="Histidine kinase" evidence="9">
    <location>
        <begin position="14"/>
        <end position="221"/>
    </location>
</feature>
<keyword evidence="6 10" id="KW-0418">Kinase</keyword>
<dbReference type="Proteomes" id="UP000823632">
    <property type="component" value="Unassembled WGS sequence"/>
</dbReference>
<evidence type="ECO:0000256" key="7">
    <source>
        <dbReference type="ARBA" id="ARBA00022840"/>
    </source>
</evidence>
<evidence type="ECO:0000259" key="9">
    <source>
        <dbReference type="PROSITE" id="PS50109"/>
    </source>
</evidence>
<evidence type="ECO:0000256" key="6">
    <source>
        <dbReference type="ARBA" id="ARBA00022777"/>
    </source>
</evidence>
<protein>
    <recommendedName>
        <fullName evidence="2">histidine kinase</fullName>
        <ecNumber evidence="2">2.7.13.3</ecNumber>
    </recommendedName>
</protein>
<dbReference type="GO" id="GO:0005524">
    <property type="term" value="F:ATP binding"/>
    <property type="evidence" value="ECO:0007669"/>
    <property type="project" value="UniProtKB-KW"/>
</dbReference>
<name>A0A9D9DQI6_9BACT</name>
<evidence type="ECO:0000256" key="1">
    <source>
        <dbReference type="ARBA" id="ARBA00000085"/>
    </source>
</evidence>
<dbReference type="GO" id="GO:0004673">
    <property type="term" value="F:protein histidine kinase activity"/>
    <property type="evidence" value="ECO:0007669"/>
    <property type="project" value="UniProtKB-EC"/>
</dbReference>
<dbReference type="GO" id="GO:0000160">
    <property type="term" value="P:phosphorelay signal transduction system"/>
    <property type="evidence" value="ECO:0007669"/>
    <property type="project" value="UniProtKB-KW"/>
</dbReference>
<comment type="caution">
    <text evidence="10">The sequence shown here is derived from an EMBL/GenBank/DDBJ whole genome shotgun (WGS) entry which is preliminary data.</text>
</comment>
<dbReference type="SUPFAM" id="SSF55874">
    <property type="entry name" value="ATPase domain of HSP90 chaperone/DNA topoisomerase II/histidine kinase"/>
    <property type="match status" value="1"/>
</dbReference>
<dbReference type="EMBL" id="JADIND010000198">
    <property type="protein sequence ID" value="MBO8431472.1"/>
    <property type="molecule type" value="Genomic_DNA"/>
</dbReference>
<reference evidence="10" key="1">
    <citation type="submission" date="2020-10" db="EMBL/GenBank/DDBJ databases">
        <authorList>
            <person name="Gilroy R."/>
        </authorList>
    </citation>
    <scope>NUCLEOTIDE SEQUENCE</scope>
    <source>
        <strain evidence="10">10192</strain>
    </source>
</reference>
<dbReference type="InterPro" id="IPR003594">
    <property type="entry name" value="HATPase_dom"/>
</dbReference>
<keyword evidence="3" id="KW-0597">Phosphoprotein</keyword>
<dbReference type="CDD" id="cd00075">
    <property type="entry name" value="HATPase"/>
    <property type="match status" value="1"/>
</dbReference>
<evidence type="ECO:0000256" key="5">
    <source>
        <dbReference type="ARBA" id="ARBA00022741"/>
    </source>
</evidence>
<dbReference type="AlphaFoldDB" id="A0A9D9DQI6"/>
<evidence type="ECO:0000256" key="8">
    <source>
        <dbReference type="ARBA" id="ARBA00023012"/>
    </source>
</evidence>
<dbReference type="InterPro" id="IPR036890">
    <property type="entry name" value="HATPase_C_sf"/>
</dbReference>
<evidence type="ECO:0000256" key="4">
    <source>
        <dbReference type="ARBA" id="ARBA00022679"/>
    </source>
</evidence>
<dbReference type="EC" id="2.7.13.3" evidence="2"/>
<reference evidence="10" key="2">
    <citation type="journal article" date="2021" name="PeerJ">
        <title>Extensive microbial diversity within the chicken gut microbiome revealed by metagenomics and culture.</title>
        <authorList>
            <person name="Gilroy R."/>
            <person name="Ravi A."/>
            <person name="Getino M."/>
            <person name="Pursley I."/>
            <person name="Horton D.L."/>
            <person name="Alikhan N.F."/>
            <person name="Baker D."/>
            <person name="Gharbi K."/>
            <person name="Hall N."/>
            <person name="Watson M."/>
            <person name="Adriaenssens E.M."/>
            <person name="Foster-Nyarko E."/>
            <person name="Jarju S."/>
            <person name="Secka A."/>
            <person name="Antonio M."/>
            <person name="Oren A."/>
            <person name="Chaudhuri R.R."/>
            <person name="La Ragione R."/>
            <person name="Hildebrand F."/>
            <person name="Pallen M.J."/>
        </authorList>
    </citation>
    <scope>NUCLEOTIDE SEQUENCE</scope>
    <source>
        <strain evidence="10">10192</strain>
    </source>
</reference>
<dbReference type="Gene3D" id="3.30.565.10">
    <property type="entry name" value="Histidine kinase-like ATPase, C-terminal domain"/>
    <property type="match status" value="1"/>
</dbReference>
<dbReference type="PRINTS" id="PR00344">
    <property type="entry name" value="BCTRLSENSOR"/>
</dbReference>
<keyword evidence="8" id="KW-0902">Two-component regulatory system</keyword>